<proteinExistence type="predicted"/>
<accession>A0A0F9Z0Y2</accession>
<evidence type="ECO:0000313" key="1">
    <source>
        <dbReference type="EMBL" id="KKP37393.1"/>
    </source>
</evidence>
<protein>
    <submittedName>
        <fullName evidence="1">Uncharacterized protein</fullName>
    </submittedName>
</protein>
<feature type="non-terminal residue" evidence="1">
    <location>
        <position position="1"/>
    </location>
</feature>
<gene>
    <name evidence="1" type="ORF">UR23_C0004G0015</name>
</gene>
<comment type="caution">
    <text evidence="1">The sequence shown here is derived from an EMBL/GenBank/DDBJ whole genome shotgun (WGS) entry which is preliminary data.</text>
</comment>
<name>A0A0F9Z0Y2_9BACT</name>
<organism evidence="1 2">
    <name type="scientific">Candidatus Roizmanbacteria bacterium GW2011_GWA2_32_13</name>
    <dbReference type="NCBI Taxonomy" id="1618475"/>
    <lineage>
        <taxon>Bacteria</taxon>
        <taxon>Candidatus Roizmaniibacteriota</taxon>
    </lineage>
</organism>
<dbReference type="Proteomes" id="UP000034349">
    <property type="component" value="Unassembled WGS sequence"/>
</dbReference>
<dbReference type="AlphaFoldDB" id="A0A0F9Z0Y2"/>
<reference evidence="1 2" key="1">
    <citation type="journal article" date="2015" name="Nature">
        <title>rRNA introns, odd ribosomes, and small enigmatic genomes across a large radiation of phyla.</title>
        <authorList>
            <person name="Brown C.T."/>
            <person name="Hug L.A."/>
            <person name="Thomas B.C."/>
            <person name="Sharon I."/>
            <person name="Castelle C.J."/>
            <person name="Singh A."/>
            <person name="Wilkins M.J."/>
            <person name="Williams K.H."/>
            <person name="Banfield J.F."/>
        </authorList>
    </citation>
    <scope>NUCLEOTIDE SEQUENCE [LARGE SCALE GENOMIC DNA]</scope>
</reference>
<sequence>LYSPDNMELFGIFIAQKGNFGRDHYKSNYNPWHKRSKLEITGSIISNKRVGTKWICGGTYCSGYNERENSYDSKLTINPPPLTPFSDDEYKIIKWEEIN</sequence>
<evidence type="ECO:0000313" key="2">
    <source>
        <dbReference type="Proteomes" id="UP000034349"/>
    </source>
</evidence>
<dbReference type="EMBL" id="LBOK01000004">
    <property type="protein sequence ID" value="KKP37393.1"/>
    <property type="molecule type" value="Genomic_DNA"/>
</dbReference>